<keyword evidence="2 5" id="KW-0812">Transmembrane</keyword>
<feature type="transmembrane region" description="Helical" evidence="5">
    <location>
        <begin position="274"/>
        <end position="292"/>
    </location>
</feature>
<reference evidence="6 7" key="1">
    <citation type="submission" date="2020-07" db="EMBL/GenBank/DDBJ databases">
        <title>Genomic Encyclopedia of Archaeal and Bacterial Type Strains, Phase II (KMG-II): from individual species to whole genera.</title>
        <authorList>
            <person name="Goeker M."/>
        </authorList>
    </citation>
    <scope>NUCLEOTIDE SEQUENCE [LARGE SCALE GENOMIC DNA]</scope>
    <source>
        <strain evidence="6 7">DSM 21226</strain>
    </source>
</reference>
<dbReference type="InterPro" id="IPR011701">
    <property type="entry name" value="MFS"/>
</dbReference>
<gene>
    <name evidence="6" type="ORF">BDD16_001525</name>
</gene>
<evidence type="ECO:0000313" key="7">
    <source>
        <dbReference type="Proteomes" id="UP000518288"/>
    </source>
</evidence>
<dbReference type="EMBL" id="JACCFH010000001">
    <property type="protein sequence ID" value="NYG32539.1"/>
    <property type="molecule type" value="Genomic_DNA"/>
</dbReference>
<dbReference type="RefSeq" id="WP_179633421.1">
    <property type="nucleotide sequence ID" value="NZ_JACCFH010000001.1"/>
</dbReference>
<dbReference type="PANTHER" id="PTHR23514:SF13">
    <property type="entry name" value="INNER MEMBRANE PROTEIN YBJJ"/>
    <property type="match status" value="1"/>
</dbReference>
<dbReference type="PANTHER" id="PTHR23514">
    <property type="entry name" value="BYPASS OF STOP CODON PROTEIN 6"/>
    <property type="match status" value="1"/>
</dbReference>
<evidence type="ECO:0000256" key="5">
    <source>
        <dbReference type="SAM" id="Phobius"/>
    </source>
</evidence>
<name>A0A7Y9QXQ3_9BURK</name>
<feature type="transmembrane region" description="Helical" evidence="5">
    <location>
        <begin position="41"/>
        <end position="61"/>
    </location>
</feature>
<organism evidence="6 7">
    <name type="scientific">Sphaerotilus montanus</name>
    <dbReference type="NCBI Taxonomy" id="522889"/>
    <lineage>
        <taxon>Bacteria</taxon>
        <taxon>Pseudomonadati</taxon>
        <taxon>Pseudomonadota</taxon>
        <taxon>Betaproteobacteria</taxon>
        <taxon>Burkholderiales</taxon>
        <taxon>Sphaerotilaceae</taxon>
        <taxon>Sphaerotilus</taxon>
    </lineage>
</organism>
<feature type="transmembrane region" description="Helical" evidence="5">
    <location>
        <begin position="159"/>
        <end position="177"/>
    </location>
</feature>
<comment type="caution">
    <text evidence="6">The sequence shown here is derived from an EMBL/GenBank/DDBJ whole genome shotgun (WGS) entry which is preliminary data.</text>
</comment>
<feature type="transmembrane region" description="Helical" evidence="5">
    <location>
        <begin position="360"/>
        <end position="379"/>
    </location>
</feature>
<feature type="transmembrane region" description="Helical" evidence="5">
    <location>
        <begin position="332"/>
        <end position="354"/>
    </location>
</feature>
<keyword evidence="7" id="KW-1185">Reference proteome</keyword>
<evidence type="ECO:0000256" key="3">
    <source>
        <dbReference type="ARBA" id="ARBA00022989"/>
    </source>
</evidence>
<evidence type="ECO:0000313" key="6">
    <source>
        <dbReference type="EMBL" id="NYG32539.1"/>
    </source>
</evidence>
<feature type="transmembrane region" description="Helical" evidence="5">
    <location>
        <begin position="208"/>
        <end position="230"/>
    </location>
</feature>
<evidence type="ECO:0000256" key="4">
    <source>
        <dbReference type="ARBA" id="ARBA00023136"/>
    </source>
</evidence>
<dbReference type="InterPro" id="IPR051788">
    <property type="entry name" value="MFS_Transporter"/>
</dbReference>
<feature type="transmembrane region" description="Helical" evidence="5">
    <location>
        <begin position="298"/>
        <end position="320"/>
    </location>
</feature>
<keyword evidence="3 5" id="KW-1133">Transmembrane helix</keyword>
<sequence length="398" mass="40095">MTPSQRPRAVLTGVFFAFAFGLGLFAGAIPTLMRQTGLDTAGLGLALTLHSAAYVGAMTVGGRLLRRIEVRRLMRWVLVLHALTFVALFAAGSPLALTASLVALGLTAGTVDLAMNTDGTALEREAGRPVLIRMHAAASGAFAIGAISGSVVASQFEALACAGLAVLSIAPVVWALTRIPPRAMAVLGAPSSTDAAVSPSRAHLGLPVLLLGVVLGVCIAAEITAQMWSAQFLAQQGGPNPALAGAGAALFAGCQAIVRSLGDTLRHRFDDHRVITVSLVLAALGFAAVALADGFVSSVLGFALVGVGTACVVPCCFALVAKQAPQRAADALGVASLVAGALRLPTPLCLGFVAATWSDAVAFGGIAGLLAAGVVLVVWMHRRPAPVAAAVSAPGPSR</sequence>
<dbReference type="SUPFAM" id="SSF103473">
    <property type="entry name" value="MFS general substrate transporter"/>
    <property type="match status" value="1"/>
</dbReference>
<evidence type="ECO:0000256" key="1">
    <source>
        <dbReference type="ARBA" id="ARBA00004141"/>
    </source>
</evidence>
<dbReference type="GO" id="GO:0016020">
    <property type="term" value="C:membrane"/>
    <property type="evidence" value="ECO:0007669"/>
    <property type="project" value="UniProtKB-SubCell"/>
</dbReference>
<feature type="transmembrane region" description="Helical" evidence="5">
    <location>
        <begin position="73"/>
        <end position="91"/>
    </location>
</feature>
<dbReference type="GO" id="GO:0022857">
    <property type="term" value="F:transmembrane transporter activity"/>
    <property type="evidence" value="ECO:0007669"/>
    <property type="project" value="InterPro"/>
</dbReference>
<dbReference type="InterPro" id="IPR036259">
    <property type="entry name" value="MFS_trans_sf"/>
</dbReference>
<accession>A0A7Y9QXQ3</accession>
<protein>
    <submittedName>
        <fullName evidence="6">MFS family permease</fullName>
    </submittedName>
</protein>
<comment type="subcellular location">
    <subcellularLocation>
        <location evidence="1">Membrane</location>
        <topology evidence="1">Multi-pass membrane protein</topology>
    </subcellularLocation>
</comment>
<evidence type="ECO:0000256" key="2">
    <source>
        <dbReference type="ARBA" id="ARBA00022692"/>
    </source>
</evidence>
<dbReference type="Proteomes" id="UP000518288">
    <property type="component" value="Unassembled WGS sequence"/>
</dbReference>
<dbReference type="Pfam" id="PF07690">
    <property type="entry name" value="MFS_1"/>
    <property type="match status" value="1"/>
</dbReference>
<dbReference type="Gene3D" id="1.20.1250.20">
    <property type="entry name" value="MFS general substrate transporter like domains"/>
    <property type="match status" value="1"/>
</dbReference>
<proteinExistence type="predicted"/>
<feature type="transmembrane region" description="Helical" evidence="5">
    <location>
        <begin position="9"/>
        <end position="29"/>
    </location>
</feature>
<feature type="transmembrane region" description="Helical" evidence="5">
    <location>
        <begin position="242"/>
        <end position="262"/>
    </location>
</feature>
<dbReference type="AlphaFoldDB" id="A0A7Y9QXQ3"/>
<keyword evidence="4 5" id="KW-0472">Membrane</keyword>